<evidence type="ECO:0000313" key="2">
    <source>
        <dbReference type="Proteomes" id="UP000242875"/>
    </source>
</evidence>
<protein>
    <recommendedName>
        <fullName evidence="3">F-box domain-containing protein</fullName>
    </recommendedName>
</protein>
<dbReference type="EMBL" id="MVBO01000310">
    <property type="protein sequence ID" value="OZJ01541.1"/>
    <property type="molecule type" value="Genomic_DNA"/>
</dbReference>
<keyword evidence="2" id="KW-1185">Reference proteome</keyword>
<name>A0A261XT53_9FUNG</name>
<dbReference type="Proteomes" id="UP000242875">
    <property type="component" value="Unassembled WGS sequence"/>
</dbReference>
<gene>
    <name evidence="1" type="ORF">BZG36_05618</name>
</gene>
<evidence type="ECO:0008006" key="3">
    <source>
        <dbReference type="Google" id="ProtNLM"/>
    </source>
</evidence>
<comment type="caution">
    <text evidence="1">The sequence shown here is derived from an EMBL/GenBank/DDBJ whole genome shotgun (WGS) entry which is preliminary data.</text>
</comment>
<evidence type="ECO:0000313" key="1">
    <source>
        <dbReference type="EMBL" id="OZJ01541.1"/>
    </source>
</evidence>
<dbReference type="SUPFAM" id="SSF52047">
    <property type="entry name" value="RNI-like"/>
    <property type="match status" value="1"/>
</dbReference>
<sequence>MPLSLLDLSNELQLMIISALQDDMSTLRSLTCTCHFYRSALSPYVFKSVTLRNTQNSASSVAAIAAGEHAKHVEELYFKDLVSHHTSSFTIEDIFPAPVHTVLSNLGRFTRLQKLSIEFNFPLEVWWDDASRLDEEETYEEVEKAEVEQSWRAVMAHTYDALAMNTKPVIEELEIIDLPPQEVSTFSSTIFHHFLSHLKRFKLSILGGEMDGWWQTNTVPSYWSFLSRLDRMFFNHLRSVTELSVAASEHGPIGPDGANSSQFALNAIQMPHLRSVHLEYMFVCPDMVAFLACHIDTLEIISLRNCLGVGDALGDFPRWSTLFKALVKGNPKRLRQLSILPIDLPIKLAGEDRDDTEEEYEVRRILANNPTRRLFAYSTLDNTYGFVTHLEHINVSSFLLGEDQEEFDKLMEIVNANAAKLD</sequence>
<proteinExistence type="predicted"/>
<organism evidence="1 2">
    <name type="scientific">Bifiguratus adelaidae</name>
    <dbReference type="NCBI Taxonomy" id="1938954"/>
    <lineage>
        <taxon>Eukaryota</taxon>
        <taxon>Fungi</taxon>
        <taxon>Fungi incertae sedis</taxon>
        <taxon>Mucoromycota</taxon>
        <taxon>Mucoromycotina</taxon>
        <taxon>Endogonomycetes</taxon>
        <taxon>Endogonales</taxon>
        <taxon>Endogonales incertae sedis</taxon>
        <taxon>Bifiguratus</taxon>
    </lineage>
</organism>
<reference evidence="1 2" key="1">
    <citation type="journal article" date="2017" name="Mycologia">
        <title>Bifiguratus adelaidae, gen. et sp. nov., a new member of Mucoromycotina in endophytic and soil-dwelling habitats.</title>
        <authorList>
            <person name="Torres-Cruz T.J."/>
            <person name="Billingsley Tobias T.L."/>
            <person name="Almatruk M."/>
            <person name="Hesse C."/>
            <person name="Kuske C.R."/>
            <person name="Desiro A."/>
            <person name="Benucci G.M."/>
            <person name="Bonito G."/>
            <person name="Stajich J.E."/>
            <person name="Dunlap C."/>
            <person name="Arnold A.E."/>
            <person name="Porras-Alfaro A."/>
        </authorList>
    </citation>
    <scope>NUCLEOTIDE SEQUENCE [LARGE SCALE GENOMIC DNA]</scope>
    <source>
        <strain evidence="1 2">AZ0501</strain>
    </source>
</reference>
<dbReference type="OrthoDB" id="5410873at2759"/>
<accession>A0A261XT53</accession>
<dbReference type="AlphaFoldDB" id="A0A261XT53"/>